<evidence type="ECO:0000256" key="1">
    <source>
        <dbReference type="SAM" id="SignalP"/>
    </source>
</evidence>
<protein>
    <recommendedName>
        <fullName evidence="4">Secreted protein</fullName>
    </recommendedName>
</protein>
<evidence type="ECO:0000313" key="3">
    <source>
        <dbReference type="Proteomes" id="UP001243989"/>
    </source>
</evidence>
<keyword evidence="3" id="KW-1185">Reference proteome</keyword>
<sequence length="106" mass="11340">MCVCVCVCVCVVCVYEAMRGTLCTLLEVETRFERGSAVAAEVGRNRATVVCLCRPRRKRSGPARAVMMTGRAQAGIGTGATLHNSRVESRGVLDKRCCKAGSGSRE</sequence>
<dbReference type="EMBL" id="JAHMHQ010000005">
    <property type="protein sequence ID" value="KAK1639888.1"/>
    <property type="molecule type" value="Genomic_DNA"/>
</dbReference>
<comment type="caution">
    <text evidence="2">The sequence shown here is derived from an EMBL/GenBank/DDBJ whole genome shotgun (WGS) entry which is preliminary data.</text>
</comment>
<name>A0AAI9ZZQ6_9PEZI</name>
<evidence type="ECO:0008006" key="4">
    <source>
        <dbReference type="Google" id="ProtNLM"/>
    </source>
</evidence>
<keyword evidence="1" id="KW-0732">Signal</keyword>
<feature type="chain" id="PRO_5042556322" description="Secreted protein" evidence="1">
    <location>
        <begin position="24"/>
        <end position="106"/>
    </location>
</feature>
<dbReference type="Proteomes" id="UP001243989">
    <property type="component" value="Unassembled WGS sequence"/>
</dbReference>
<accession>A0AAI9ZZQ6</accession>
<organism evidence="2 3">
    <name type="scientific">Colletotrichum phormii</name>
    <dbReference type="NCBI Taxonomy" id="359342"/>
    <lineage>
        <taxon>Eukaryota</taxon>
        <taxon>Fungi</taxon>
        <taxon>Dikarya</taxon>
        <taxon>Ascomycota</taxon>
        <taxon>Pezizomycotina</taxon>
        <taxon>Sordariomycetes</taxon>
        <taxon>Hypocreomycetidae</taxon>
        <taxon>Glomerellales</taxon>
        <taxon>Glomerellaceae</taxon>
        <taxon>Colletotrichum</taxon>
        <taxon>Colletotrichum acutatum species complex</taxon>
    </lineage>
</organism>
<dbReference type="RefSeq" id="XP_060448495.1">
    <property type="nucleotide sequence ID" value="XM_060582337.1"/>
</dbReference>
<feature type="signal peptide" evidence="1">
    <location>
        <begin position="1"/>
        <end position="23"/>
    </location>
</feature>
<proteinExistence type="predicted"/>
<gene>
    <name evidence="2" type="ORF">BDP81DRAFT_184965</name>
</gene>
<reference evidence="2" key="1">
    <citation type="submission" date="2021-06" db="EMBL/GenBank/DDBJ databases">
        <title>Comparative genomics, transcriptomics and evolutionary studies reveal genomic signatures of adaptation to plant cell wall in hemibiotrophic fungi.</title>
        <authorList>
            <consortium name="DOE Joint Genome Institute"/>
            <person name="Baroncelli R."/>
            <person name="Diaz J.F."/>
            <person name="Benocci T."/>
            <person name="Peng M."/>
            <person name="Battaglia E."/>
            <person name="Haridas S."/>
            <person name="Andreopoulos W."/>
            <person name="Labutti K."/>
            <person name="Pangilinan J."/>
            <person name="Floch G.L."/>
            <person name="Makela M.R."/>
            <person name="Henrissat B."/>
            <person name="Grigoriev I.V."/>
            <person name="Crouch J.A."/>
            <person name="De Vries R.P."/>
            <person name="Sukno S.A."/>
            <person name="Thon M.R."/>
        </authorList>
    </citation>
    <scope>NUCLEOTIDE SEQUENCE</scope>
    <source>
        <strain evidence="2">CBS 102054</strain>
    </source>
</reference>
<dbReference type="AlphaFoldDB" id="A0AAI9ZZQ6"/>
<evidence type="ECO:0000313" key="2">
    <source>
        <dbReference type="EMBL" id="KAK1639888.1"/>
    </source>
</evidence>
<dbReference type="GeneID" id="85467199"/>